<protein>
    <submittedName>
        <fullName evidence="1">Uncharacterized protein</fullName>
    </submittedName>
</protein>
<gene>
    <name evidence="1" type="ORF">SSCH_10031</name>
</gene>
<organism evidence="1 2">
    <name type="scientific">Syntrophaceticus schinkii</name>
    <dbReference type="NCBI Taxonomy" id="499207"/>
    <lineage>
        <taxon>Bacteria</taxon>
        <taxon>Bacillati</taxon>
        <taxon>Bacillota</taxon>
        <taxon>Clostridia</taxon>
        <taxon>Thermoanaerobacterales</taxon>
        <taxon>Thermoanaerobacterales Family III. Incertae Sedis</taxon>
        <taxon>Syntrophaceticus</taxon>
    </lineage>
</organism>
<dbReference type="AlphaFoldDB" id="A0A0B7MI32"/>
<keyword evidence="2" id="KW-1185">Reference proteome</keyword>
<sequence length="255" mass="28112">MSDCKDCNPDIQVQEGEALVSQEVQGDCAVCAAVLTSSNRARWGITRPVADLVCECHMICVQDVLLICARDNQTVDIPVCVCDGTPSCRGTVVGPFVPISCEAFVTCASEELQDDCAGVDIRIGFQAIVRCDTTFVVCQTEVTRKCNFFDFFTFPGGAGFPNTAAGRREFQEIIRKIDGSCLDIEIQSCEIIDTVNPRVRITFKFVDKLWKHENLLVSAIRPYGGRLARDRDIVVKREFGPPQRIPECNGNTSDS</sequence>
<name>A0A0B7MI32_9FIRM</name>
<dbReference type="OrthoDB" id="2440705at2"/>
<dbReference type="RefSeq" id="WP_044663691.1">
    <property type="nucleotide sequence ID" value="NZ_CDRZ01000001.1"/>
</dbReference>
<evidence type="ECO:0000313" key="1">
    <source>
        <dbReference type="EMBL" id="CEO87297.1"/>
    </source>
</evidence>
<dbReference type="Proteomes" id="UP000046155">
    <property type="component" value="Unassembled WGS sequence"/>
</dbReference>
<accession>A0A0B7MI32</accession>
<reference evidence="2" key="1">
    <citation type="submission" date="2015-01" db="EMBL/GenBank/DDBJ databases">
        <authorList>
            <person name="Manzoor Shahid"/>
            <person name="Zubair Saima"/>
        </authorList>
    </citation>
    <scope>NUCLEOTIDE SEQUENCE [LARGE SCALE GENOMIC DNA]</scope>
    <source>
        <strain evidence="2">Sp3</strain>
    </source>
</reference>
<evidence type="ECO:0000313" key="2">
    <source>
        <dbReference type="Proteomes" id="UP000046155"/>
    </source>
</evidence>
<proteinExistence type="predicted"/>
<dbReference type="EMBL" id="CDRZ01000001">
    <property type="protein sequence ID" value="CEO87297.1"/>
    <property type="molecule type" value="Genomic_DNA"/>
</dbReference>